<evidence type="ECO:0000313" key="2">
    <source>
        <dbReference type="Proteomes" id="UP001160334"/>
    </source>
</evidence>
<name>A0ABT6MI26_9NOCA</name>
<sequence length="119" mass="12666">MTTTATIADLDAQLAAALELPEGSDADVAIETASIALIAAILRAHVPAARHMLLDWSCQGPHHEAEDITDAEGNSLYEAVDAEAPYVMTLATNLRGEINDRFEAINADGGVYRVDLSNF</sequence>
<dbReference type="Proteomes" id="UP001160334">
    <property type="component" value="Unassembled WGS sequence"/>
</dbReference>
<keyword evidence="2" id="KW-1185">Reference proteome</keyword>
<dbReference type="RefSeq" id="WP_280763221.1">
    <property type="nucleotide sequence ID" value="NZ_JARXVC010000017.1"/>
</dbReference>
<proteinExistence type="predicted"/>
<comment type="caution">
    <text evidence="1">The sequence shown here is derived from an EMBL/GenBank/DDBJ whole genome shotgun (WGS) entry which is preliminary data.</text>
</comment>
<gene>
    <name evidence="1" type="ORF">M2280_005219</name>
</gene>
<evidence type="ECO:0000313" key="1">
    <source>
        <dbReference type="EMBL" id="MDH6283968.1"/>
    </source>
</evidence>
<protein>
    <submittedName>
        <fullName evidence="1">Uncharacterized protein</fullName>
    </submittedName>
</protein>
<reference evidence="1 2" key="1">
    <citation type="submission" date="2023-04" db="EMBL/GenBank/DDBJ databases">
        <title>Forest soil microbial communities from Buena Vista Peninsula, Colon Province, Panama.</title>
        <authorList>
            <person name="Bouskill N."/>
        </authorList>
    </citation>
    <scope>NUCLEOTIDE SEQUENCE [LARGE SCALE GENOMIC DNA]</scope>
    <source>
        <strain evidence="1 2">CFH S0262</strain>
    </source>
</reference>
<accession>A0ABT6MI26</accession>
<dbReference type="EMBL" id="JARXVC010000017">
    <property type="protein sequence ID" value="MDH6283968.1"/>
    <property type="molecule type" value="Genomic_DNA"/>
</dbReference>
<organism evidence="1 2">
    <name type="scientific">Prescottella agglutinans</name>
    <dbReference type="NCBI Taxonomy" id="1644129"/>
    <lineage>
        <taxon>Bacteria</taxon>
        <taxon>Bacillati</taxon>
        <taxon>Actinomycetota</taxon>
        <taxon>Actinomycetes</taxon>
        <taxon>Mycobacteriales</taxon>
        <taxon>Nocardiaceae</taxon>
        <taxon>Prescottella</taxon>
    </lineage>
</organism>